<feature type="transmembrane region" description="Helical" evidence="1">
    <location>
        <begin position="221"/>
        <end position="240"/>
    </location>
</feature>
<feature type="transmembrane region" description="Helical" evidence="1">
    <location>
        <begin position="29"/>
        <end position="48"/>
    </location>
</feature>
<evidence type="ECO:0000313" key="3">
    <source>
        <dbReference type="Proteomes" id="UP001597151"/>
    </source>
</evidence>
<protein>
    <submittedName>
        <fullName evidence="2">Uncharacterized protein</fullName>
    </submittedName>
</protein>
<dbReference type="Proteomes" id="UP001597151">
    <property type="component" value="Unassembled WGS sequence"/>
</dbReference>
<proteinExistence type="predicted"/>
<feature type="transmembrane region" description="Helical" evidence="1">
    <location>
        <begin position="167"/>
        <end position="190"/>
    </location>
</feature>
<dbReference type="RefSeq" id="WP_380788920.1">
    <property type="nucleotide sequence ID" value="NZ_JBHTKR010000001.1"/>
</dbReference>
<feature type="transmembrane region" description="Helical" evidence="1">
    <location>
        <begin position="68"/>
        <end position="84"/>
    </location>
</feature>
<keyword evidence="1" id="KW-0812">Transmembrane</keyword>
<evidence type="ECO:0000256" key="1">
    <source>
        <dbReference type="SAM" id="Phobius"/>
    </source>
</evidence>
<keyword evidence="1" id="KW-1133">Transmembrane helix</keyword>
<accession>A0ABW3T9A4</accession>
<name>A0ABW3T9A4_9RHOB</name>
<organism evidence="2 3">
    <name type="scientific">Seohaeicola saemankumensis</name>
    <dbReference type="NCBI Taxonomy" id="481181"/>
    <lineage>
        <taxon>Bacteria</taxon>
        <taxon>Pseudomonadati</taxon>
        <taxon>Pseudomonadota</taxon>
        <taxon>Alphaproteobacteria</taxon>
        <taxon>Rhodobacterales</taxon>
        <taxon>Roseobacteraceae</taxon>
        <taxon>Seohaeicola</taxon>
    </lineage>
</organism>
<sequence length="280" mass="29717">MTDATFSPPMPALSLRGMIPALFGPDPRLAVLGAVLLCSMIPTGLAMLIDPRLFQGESIWLKPLKFEFALAFYLLSLAFFARFLPAGMLDRRGFRIFSAVVILCILGEVAWIGGAAMFGTASHFNLSSPVMEGLYGLMGLFAVTLTSASLVYGIAIWRNPAGLSDAALRLSVVLGLVLTFLLTVVVAGYMSSQPGHLVGVPITDARVPVMGWSREVGDLRLPHFLATHAMHVIPLAGLVASRMLSDAAALRAVWAVSAGFVLVTLAGFAMAIMGLPVFPV</sequence>
<keyword evidence="3" id="KW-1185">Reference proteome</keyword>
<feature type="transmembrane region" description="Helical" evidence="1">
    <location>
        <begin position="96"/>
        <end position="121"/>
    </location>
</feature>
<gene>
    <name evidence="2" type="ORF">ACFQ3C_02875</name>
</gene>
<keyword evidence="1" id="KW-0472">Membrane</keyword>
<comment type="caution">
    <text evidence="2">The sequence shown here is derived from an EMBL/GenBank/DDBJ whole genome shotgun (WGS) entry which is preliminary data.</text>
</comment>
<dbReference type="EMBL" id="JBHTKR010000001">
    <property type="protein sequence ID" value="MFD1193613.1"/>
    <property type="molecule type" value="Genomic_DNA"/>
</dbReference>
<reference evidence="3" key="1">
    <citation type="journal article" date="2019" name="Int. J. Syst. Evol. Microbiol.">
        <title>The Global Catalogue of Microorganisms (GCM) 10K type strain sequencing project: providing services to taxonomists for standard genome sequencing and annotation.</title>
        <authorList>
            <consortium name="The Broad Institute Genomics Platform"/>
            <consortium name="The Broad Institute Genome Sequencing Center for Infectious Disease"/>
            <person name="Wu L."/>
            <person name="Ma J."/>
        </authorList>
    </citation>
    <scope>NUCLEOTIDE SEQUENCE [LARGE SCALE GENOMIC DNA]</scope>
    <source>
        <strain evidence="3">CCUG 55328</strain>
    </source>
</reference>
<evidence type="ECO:0000313" key="2">
    <source>
        <dbReference type="EMBL" id="MFD1193613.1"/>
    </source>
</evidence>
<feature type="transmembrane region" description="Helical" evidence="1">
    <location>
        <begin position="133"/>
        <end position="155"/>
    </location>
</feature>
<feature type="transmembrane region" description="Helical" evidence="1">
    <location>
        <begin position="252"/>
        <end position="278"/>
    </location>
</feature>